<dbReference type="CDD" id="cd12152">
    <property type="entry name" value="F1-ATPase_delta"/>
    <property type="match status" value="1"/>
</dbReference>
<evidence type="ECO:0000256" key="4">
    <source>
        <dbReference type="ARBA" id="ARBA00022475"/>
    </source>
</evidence>
<evidence type="ECO:0000313" key="14">
    <source>
        <dbReference type="Proteomes" id="UP000241848"/>
    </source>
</evidence>
<evidence type="ECO:0000256" key="10">
    <source>
        <dbReference type="RuleBase" id="RU003656"/>
    </source>
</evidence>
<dbReference type="GO" id="GO:0045259">
    <property type="term" value="C:proton-transporting ATP synthase complex"/>
    <property type="evidence" value="ECO:0007669"/>
    <property type="project" value="UniProtKB-KW"/>
</dbReference>
<dbReference type="EMBL" id="PXYV01000047">
    <property type="protein sequence ID" value="PSR20915.1"/>
    <property type="molecule type" value="Genomic_DNA"/>
</dbReference>
<keyword evidence="9" id="KW-0375">Hydrogen ion transport</keyword>
<evidence type="ECO:0000259" key="12">
    <source>
        <dbReference type="Pfam" id="PF02823"/>
    </source>
</evidence>
<comment type="function">
    <text evidence="9">Produces ATP from ADP in the presence of a proton gradient across the membrane.</text>
</comment>
<evidence type="ECO:0000256" key="3">
    <source>
        <dbReference type="ARBA" id="ARBA00022448"/>
    </source>
</evidence>
<evidence type="ECO:0000256" key="6">
    <source>
        <dbReference type="ARBA" id="ARBA00023136"/>
    </source>
</evidence>
<feature type="domain" description="ATP synthase epsilon subunit C-terminal" evidence="11">
    <location>
        <begin position="88"/>
        <end position="135"/>
    </location>
</feature>
<sequence length="143" mass="15762">MATSYHLRVVTPERVIMDQETTEIIVRTTEGEIGILAHHMQIISPLVPHIMTIYDVDGQTTQLTVAGGFIEVRDEGVTVLADAAETADQIDVARAQRARERALEMINGAHGQTEVDLARAQRAVTRAENRLKLAGLDLQNLTH</sequence>
<dbReference type="NCBIfam" id="TIGR01216">
    <property type="entry name" value="ATP_synt_epsi"/>
    <property type="match status" value="1"/>
</dbReference>
<evidence type="ECO:0000256" key="5">
    <source>
        <dbReference type="ARBA" id="ARBA00023065"/>
    </source>
</evidence>
<evidence type="ECO:0000256" key="8">
    <source>
        <dbReference type="ARBA" id="ARBA00023310"/>
    </source>
</evidence>
<dbReference type="GO" id="GO:0005886">
    <property type="term" value="C:plasma membrane"/>
    <property type="evidence" value="ECO:0007669"/>
    <property type="project" value="UniProtKB-SubCell"/>
</dbReference>
<dbReference type="InterPro" id="IPR001469">
    <property type="entry name" value="ATP_synth_F1_dsu/esu"/>
</dbReference>
<gene>
    <name evidence="9 13" type="primary">atpC</name>
    <name evidence="13" type="ORF">C7B45_12840</name>
</gene>
<dbReference type="GO" id="GO:0005524">
    <property type="term" value="F:ATP binding"/>
    <property type="evidence" value="ECO:0007669"/>
    <property type="project" value="UniProtKB-UniRule"/>
</dbReference>
<organism evidence="13 14">
    <name type="scientific">Sulfobacillus acidophilus</name>
    <dbReference type="NCBI Taxonomy" id="53633"/>
    <lineage>
        <taxon>Bacteria</taxon>
        <taxon>Bacillati</taxon>
        <taxon>Bacillota</taxon>
        <taxon>Clostridia</taxon>
        <taxon>Eubacteriales</taxon>
        <taxon>Clostridiales Family XVII. Incertae Sedis</taxon>
        <taxon>Sulfobacillus</taxon>
    </lineage>
</organism>
<evidence type="ECO:0000256" key="7">
    <source>
        <dbReference type="ARBA" id="ARBA00023196"/>
    </source>
</evidence>
<evidence type="ECO:0000256" key="1">
    <source>
        <dbReference type="ARBA" id="ARBA00004184"/>
    </source>
</evidence>
<dbReference type="PANTHER" id="PTHR13822">
    <property type="entry name" value="ATP SYNTHASE DELTA/EPSILON CHAIN"/>
    <property type="match status" value="1"/>
</dbReference>
<evidence type="ECO:0000256" key="2">
    <source>
        <dbReference type="ARBA" id="ARBA00005712"/>
    </source>
</evidence>
<dbReference type="InterPro" id="IPR020546">
    <property type="entry name" value="ATP_synth_F1_dsu/esu_N"/>
</dbReference>
<keyword evidence="4 9" id="KW-1003">Cell membrane</keyword>
<keyword evidence="8 9" id="KW-0066">ATP synthesis</keyword>
<dbReference type="SUPFAM" id="SSF51344">
    <property type="entry name" value="Epsilon subunit of F1F0-ATP synthase N-terminal domain"/>
    <property type="match status" value="1"/>
</dbReference>
<protein>
    <recommendedName>
        <fullName evidence="9">ATP synthase epsilon chain</fullName>
    </recommendedName>
    <alternativeName>
        <fullName evidence="9">ATP synthase F1 sector epsilon subunit</fullName>
    </alternativeName>
    <alternativeName>
        <fullName evidence="9">F-ATPase epsilon subunit</fullName>
    </alternativeName>
</protein>
<dbReference type="Proteomes" id="UP000241848">
    <property type="component" value="Unassembled WGS sequence"/>
</dbReference>
<proteinExistence type="inferred from homology"/>
<evidence type="ECO:0000256" key="9">
    <source>
        <dbReference type="HAMAP-Rule" id="MF_00530"/>
    </source>
</evidence>
<dbReference type="InterPro" id="IPR036771">
    <property type="entry name" value="ATPsynth_dsu/esu_N"/>
</dbReference>
<keyword evidence="7 9" id="KW-0139">CF(1)</keyword>
<dbReference type="PANTHER" id="PTHR13822:SF10">
    <property type="entry name" value="ATP SYNTHASE EPSILON CHAIN, CHLOROPLASTIC"/>
    <property type="match status" value="1"/>
</dbReference>
<dbReference type="Gene3D" id="1.20.5.440">
    <property type="entry name" value="ATP synthase delta/epsilon subunit, C-terminal domain"/>
    <property type="match status" value="1"/>
</dbReference>
<dbReference type="HAMAP" id="MF_00530">
    <property type="entry name" value="ATP_synth_epsil_bac"/>
    <property type="match status" value="1"/>
</dbReference>
<comment type="subunit">
    <text evidence="9 10">F-type ATPases have 2 components, CF(1) - the catalytic core - and CF(0) - the membrane proton channel. CF(1) has five subunits: alpha(3), beta(3), gamma(1), delta(1), epsilon(1). CF(0) has three main subunits: a, b and c.</text>
</comment>
<dbReference type="Gene3D" id="2.60.15.10">
    <property type="entry name" value="F0F1 ATP synthase delta/epsilon subunit, N-terminal"/>
    <property type="match status" value="1"/>
</dbReference>
<keyword evidence="5 9" id="KW-0406">Ion transport</keyword>
<feature type="domain" description="ATP synthase F1 complex delta/epsilon subunit N-terminal" evidence="12">
    <location>
        <begin position="6"/>
        <end position="84"/>
    </location>
</feature>
<reference evidence="13 14" key="1">
    <citation type="journal article" date="2014" name="BMC Genomics">
        <title>Comparison of environmental and isolate Sulfobacillus genomes reveals diverse carbon, sulfur, nitrogen, and hydrogen metabolisms.</title>
        <authorList>
            <person name="Justice N.B."/>
            <person name="Norman A."/>
            <person name="Brown C.T."/>
            <person name="Singh A."/>
            <person name="Thomas B.C."/>
            <person name="Banfield J.F."/>
        </authorList>
    </citation>
    <scope>NUCLEOTIDE SEQUENCE [LARGE SCALE GENOMIC DNA]</scope>
    <source>
        <strain evidence="13">AMDSBA3</strain>
    </source>
</reference>
<dbReference type="GO" id="GO:0012505">
    <property type="term" value="C:endomembrane system"/>
    <property type="evidence" value="ECO:0007669"/>
    <property type="project" value="UniProtKB-SubCell"/>
</dbReference>
<keyword evidence="3 9" id="KW-0813">Transport</keyword>
<comment type="caution">
    <text evidence="13">The sequence shown here is derived from an EMBL/GenBank/DDBJ whole genome shotgun (WGS) entry which is preliminary data.</text>
</comment>
<name>A0A2T2WF92_9FIRM</name>
<dbReference type="InterPro" id="IPR020547">
    <property type="entry name" value="ATP_synth_F1_esu_C"/>
</dbReference>
<dbReference type="Pfam" id="PF02823">
    <property type="entry name" value="ATP-synt_DE_N"/>
    <property type="match status" value="1"/>
</dbReference>
<accession>A0A2T2WF92</accession>
<comment type="subcellular location">
    <subcellularLocation>
        <location evidence="9">Cell membrane</location>
        <topology evidence="9">Peripheral membrane protein</topology>
    </subcellularLocation>
    <subcellularLocation>
        <location evidence="1">Endomembrane system</location>
        <topology evidence="1">Peripheral membrane protein</topology>
    </subcellularLocation>
</comment>
<dbReference type="AlphaFoldDB" id="A0A2T2WF92"/>
<dbReference type="GO" id="GO:0046933">
    <property type="term" value="F:proton-transporting ATP synthase activity, rotational mechanism"/>
    <property type="evidence" value="ECO:0007669"/>
    <property type="project" value="UniProtKB-UniRule"/>
</dbReference>
<comment type="similarity">
    <text evidence="2 9 10">Belongs to the ATPase epsilon chain family.</text>
</comment>
<dbReference type="Pfam" id="PF00401">
    <property type="entry name" value="ATP-synt_DE"/>
    <property type="match status" value="1"/>
</dbReference>
<keyword evidence="6 9" id="KW-0472">Membrane</keyword>
<evidence type="ECO:0000313" key="13">
    <source>
        <dbReference type="EMBL" id="PSR20915.1"/>
    </source>
</evidence>
<evidence type="ECO:0000259" key="11">
    <source>
        <dbReference type="Pfam" id="PF00401"/>
    </source>
</evidence>